<evidence type="ECO:0000313" key="2">
    <source>
        <dbReference type="Proteomes" id="UP000658127"/>
    </source>
</evidence>
<name>A0ABQ2K4B0_9NOCA</name>
<dbReference type="EMBL" id="BMNE01000001">
    <property type="protein sequence ID" value="GGN66062.1"/>
    <property type="molecule type" value="Genomic_DNA"/>
</dbReference>
<keyword evidence="2" id="KW-1185">Reference proteome</keyword>
<proteinExistence type="predicted"/>
<dbReference type="Proteomes" id="UP000658127">
    <property type="component" value="Unassembled WGS sequence"/>
</dbReference>
<gene>
    <name evidence="1" type="ORF">GCM10011610_00610</name>
</gene>
<evidence type="ECO:0000313" key="1">
    <source>
        <dbReference type="EMBL" id="GGN66062.1"/>
    </source>
</evidence>
<protein>
    <submittedName>
        <fullName evidence="1">Uncharacterized protein</fullName>
    </submittedName>
</protein>
<dbReference type="RefSeq" id="WP_189022543.1">
    <property type="nucleotide sequence ID" value="NZ_BMNE01000001.1"/>
</dbReference>
<comment type="caution">
    <text evidence="1">The sequence shown here is derived from an EMBL/GenBank/DDBJ whole genome shotgun (WGS) entry which is preliminary data.</text>
</comment>
<sequence length="420" mass="45610">MSWQIQGTRYTDPTYYRDAADRVEAQLRADFAAHHQLREIAAHGETPAHVVEYAARAHDLARAWRYSASPGHRHLWQQLSIAVESWTANPESARVEFGRLQQSFIEGNPAVESTTVRTQRQAAEITGHLEPVQDYSAQDGARYRPRHLSAVPDLGADGARRLGAADRALGGRGPDLLDLDEIQQIIDATDDLLAIEEAAGDRDTGADELEALIPAEQRNAPVIFDYTRTFDQHKTQIAAVRRVQDLAAEHLRLAGEFDGTAEGGQVLIERLETLMDATRRARREAVSAGVGEHDISAAYRAGLTGQFWSQQPGVPHLGQLDQILGERDHALAEIDTLRAEFGPDAYPRPGLALAVGAEPAFLPLSYTPSTATPTDPGGAAIADAVDAALPETGFASAWSTPEVTGVIDAPRHEPAVEHHL</sequence>
<accession>A0ABQ2K4B0</accession>
<reference evidence="2" key="1">
    <citation type="journal article" date="2019" name="Int. J. Syst. Evol. Microbiol.">
        <title>The Global Catalogue of Microorganisms (GCM) 10K type strain sequencing project: providing services to taxonomists for standard genome sequencing and annotation.</title>
        <authorList>
            <consortium name="The Broad Institute Genomics Platform"/>
            <consortium name="The Broad Institute Genome Sequencing Center for Infectious Disease"/>
            <person name="Wu L."/>
            <person name="Ma J."/>
        </authorList>
    </citation>
    <scope>NUCLEOTIDE SEQUENCE [LARGE SCALE GENOMIC DNA]</scope>
    <source>
        <strain evidence="2">CGMCC 4.7329</strain>
    </source>
</reference>
<organism evidence="1 2">
    <name type="scientific">Nocardia rhizosphaerihabitans</name>
    <dbReference type="NCBI Taxonomy" id="1691570"/>
    <lineage>
        <taxon>Bacteria</taxon>
        <taxon>Bacillati</taxon>
        <taxon>Actinomycetota</taxon>
        <taxon>Actinomycetes</taxon>
        <taxon>Mycobacteriales</taxon>
        <taxon>Nocardiaceae</taxon>
        <taxon>Nocardia</taxon>
    </lineage>
</organism>